<dbReference type="AlphaFoldDB" id="A0A225LYF6"/>
<dbReference type="SMART" id="SM00347">
    <property type="entry name" value="HTH_MARR"/>
    <property type="match status" value="1"/>
</dbReference>
<proteinExistence type="predicted"/>
<dbReference type="PANTHER" id="PTHR33164">
    <property type="entry name" value="TRANSCRIPTIONAL REGULATOR, MARR FAMILY"/>
    <property type="match status" value="1"/>
</dbReference>
<dbReference type="SUPFAM" id="SSF46785">
    <property type="entry name" value="Winged helix' DNA-binding domain"/>
    <property type="match status" value="1"/>
</dbReference>
<name>A0A225LYF6_9BURK</name>
<evidence type="ECO:0000313" key="2">
    <source>
        <dbReference type="EMBL" id="OWT54195.1"/>
    </source>
</evidence>
<organism evidence="2 3">
    <name type="scientific">Candidimonas nitroreducens</name>
    <dbReference type="NCBI Taxonomy" id="683354"/>
    <lineage>
        <taxon>Bacteria</taxon>
        <taxon>Pseudomonadati</taxon>
        <taxon>Pseudomonadota</taxon>
        <taxon>Betaproteobacteria</taxon>
        <taxon>Burkholderiales</taxon>
        <taxon>Alcaligenaceae</taxon>
        <taxon>Candidimonas</taxon>
    </lineage>
</organism>
<dbReference type="EMBL" id="NJIH01000016">
    <property type="protein sequence ID" value="OWT54195.1"/>
    <property type="molecule type" value="Genomic_DNA"/>
</dbReference>
<dbReference type="PANTHER" id="PTHR33164:SF43">
    <property type="entry name" value="HTH-TYPE TRANSCRIPTIONAL REPRESSOR YETL"/>
    <property type="match status" value="1"/>
</dbReference>
<dbReference type="InterPro" id="IPR036390">
    <property type="entry name" value="WH_DNA-bd_sf"/>
</dbReference>
<dbReference type="InterPro" id="IPR039422">
    <property type="entry name" value="MarR/SlyA-like"/>
</dbReference>
<comment type="caution">
    <text evidence="2">The sequence shown here is derived from an EMBL/GenBank/DDBJ whole genome shotgun (WGS) entry which is preliminary data.</text>
</comment>
<dbReference type="GO" id="GO:0006950">
    <property type="term" value="P:response to stress"/>
    <property type="evidence" value="ECO:0007669"/>
    <property type="project" value="TreeGrafter"/>
</dbReference>
<feature type="domain" description="HTH marR-type" evidence="1">
    <location>
        <begin position="29"/>
        <end position="163"/>
    </location>
</feature>
<dbReference type="GO" id="GO:0003700">
    <property type="term" value="F:DNA-binding transcription factor activity"/>
    <property type="evidence" value="ECO:0007669"/>
    <property type="project" value="InterPro"/>
</dbReference>
<accession>A0A225LYF6</accession>
<dbReference type="PROSITE" id="PS50995">
    <property type="entry name" value="HTH_MARR_2"/>
    <property type="match status" value="1"/>
</dbReference>
<evidence type="ECO:0000259" key="1">
    <source>
        <dbReference type="PROSITE" id="PS50995"/>
    </source>
</evidence>
<dbReference type="Pfam" id="PF12802">
    <property type="entry name" value="MarR_2"/>
    <property type="match status" value="1"/>
</dbReference>
<sequence>MGNLALHLQKMEASLSLASRSVADFPLHDAALAGWLNLVAGGLTDLSDETLGPYGMHQSDFRALMYLFVNADGPVFPNELSAYLAQTPANITRIANLLVKRRLALRTHSTEDRRRVELRITHDGRQFVLKLLPTFFPPLRKAFSCFSATDKRELRRLLQRLAESMDTVIGS</sequence>
<protein>
    <submittedName>
        <fullName evidence="2">MarR family transcriptional regulator</fullName>
    </submittedName>
</protein>
<dbReference type="Proteomes" id="UP000214603">
    <property type="component" value="Unassembled WGS sequence"/>
</dbReference>
<evidence type="ECO:0000313" key="3">
    <source>
        <dbReference type="Proteomes" id="UP000214603"/>
    </source>
</evidence>
<reference evidence="3" key="1">
    <citation type="submission" date="2017-06" db="EMBL/GenBank/DDBJ databases">
        <title>Herbaspirillum phytohormonus sp. nov., isolated from the root nodule of Robinia pseudoacacia in lead-zinc mine.</title>
        <authorList>
            <person name="Fan M."/>
            <person name="Lin Y."/>
        </authorList>
    </citation>
    <scope>NUCLEOTIDE SEQUENCE [LARGE SCALE GENOMIC DNA]</scope>
    <source>
        <strain evidence="3">SC-089</strain>
    </source>
</reference>
<dbReference type="RefSeq" id="WP_088605733.1">
    <property type="nucleotide sequence ID" value="NZ_NJIH01000016.1"/>
</dbReference>
<dbReference type="OrthoDB" id="9807069at2"/>
<keyword evidence="3" id="KW-1185">Reference proteome</keyword>
<dbReference type="Gene3D" id="1.10.10.10">
    <property type="entry name" value="Winged helix-like DNA-binding domain superfamily/Winged helix DNA-binding domain"/>
    <property type="match status" value="1"/>
</dbReference>
<dbReference type="PRINTS" id="PR00598">
    <property type="entry name" value="HTHMARR"/>
</dbReference>
<gene>
    <name evidence="2" type="ORF">CEY11_22785</name>
</gene>
<dbReference type="InterPro" id="IPR036388">
    <property type="entry name" value="WH-like_DNA-bd_sf"/>
</dbReference>
<dbReference type="InterPro" id="IPR000835">
    <property type="entry name" value="HTH_MarR-typ"/>
</dbReference>